<organism evidence="4 5">
    <name type="scientific">Helianthus annuus</name>
    <name type="common">Common sunflower</name>
    <dbReference type="NCBI Taxonomy" id="4232"/>
    <lineage>
        <taxon>Eukaryota</taxon>
        <taxon>Viridiplantae</taxon>
        <taxon>Streptophyta</taxon>
        <taxon>Embryophyta</taxon>
        <taxon>Tracheophyta</taxon>
        <taxon>Spermatophyta</taxon>
        <taxon>Magnoliopsida</taxon>
        <taxon>eudicotyledons</taxon>
        <taxon>Gunneridae</taxon>
        <taxon>Pentapetalae</taxon>
        <taxon>asterids</taxon>
        <taxon>campanulids</taxon>
        <taxon>Asterales</taxon>
        <taxon>Asteraceae</taxon>
        <taxon>Asteroideae</taxon>
        <taxon>Heliantheae alliance</taxon>
        <taxon>Heliantheae</taxon>
        <taxon>Helianthus</taxon>
    </lineage>
</organism>
<keyword evidence="1" id="KW-0645">Protease</keyword>
<evidence type="ECO:0000256" key="1">
    <source>
        <dbReference type="ARBA" id="ARBA00022750"/>
    </source>
</evidence>
<dbReference type="Proteomes" id="UP000215914">
    <property type="component" value="Chromosome 9"/>
</dbReference>
<reference evidence="5" key="1">
    <citation type="journal article" date="2017" name="Nature">
        <title>The sunflower genome provides insights into oil metabolism, flowering and Asterid evolution.</title>
        <authorList>
            <person name="Badouin H."/>
            <person name="Gouzy J."/>
            <person name="Grassa C.J."/>
            <person name="Murat F."/>
            <person name="Staton S.E."/>
            <person name="Cottret L."/>
            <person name="Lelandais-Briere C."/>
            <person name="Owens G.L."/>
            <person name="Carrere S."/>
            <person name="Mayjonade B."/>
            <person name="Legrand L."/>
            <person name="Gill N."/>
            <person name="Kane N.C."/>
            <person name="Bowers J.E."/>
            <person name="Hubner S."/>
            <person name="Bellec A."/>
            <person name="Berard A."/>
            <person name="Berges H."/>
            <person name="Blanchet N."/>
            <person name="Boniface M.C."/>
            <person name="Brunel D."/>
            <person name="Catrice O."/>
            <person name="Chaidir N."/>
            <person name="Claudel C."/>
            <person name="Donnadieu C."/>
            <person name="Faraut T."/>
            <person name="Fievet G."/>
            <person name="Helmstetter N."/>
            <person name="King M."/>
            <person name="Knapp S.J."/>
            <person name="Lai Z."/>
            <person name="Le Paslier M.C."/>
            <person name="Lippi Y."/>
            <person name="Lorenzon L."/>
            <person name="Mandel J.R."/>
            <person name="Marage G."/>
            <person name="Marchand G."/>
            <person name="Marquand E."/>
            <person name="Bret-Mestries E."/>
            <person name="Morien E."/>
            <person name="Nambeesan S."/>
            <person name="Nguyen T."/>
            <person name="Pegot-Espagnet P."/>
            <person name="Pouilly N."/>
            <person name="Raftis F."/>
            <person name="Sallet E."/>
            <person name="Schiex T."/>
            <person name="Thomas J."/>
            <person name="Vandecasteele C."/>
            <person name="Vares D."/>
            <person name="Vear F."/>
            <person name="Vautrin S."/>
            <person name="Crespi M."/>
            <person name="Mangin B."/>
            <person name="Burke J.M."/>
            <person name="Salse J."/>
            <person name="Munos S."/>
            <person name="Vincourt P."/>
            <person name="Rieseberg L.H."/>
            <person name="Langlade N.B."/>
        </authorList>
    </citation>
    <scope>NUCLEOTIDE SEQUENCE [LARGE SCALE GENOMIC DNA]</scope>
    <source>
        <strain evidence="5">cv. SF193</strain>
    </source>
</reference>
<dbReference type="GO" id="GO:0015074">
    <property type="term" value="P:DNA integration"/>
    <property type="evidence" value="ECO:0007669"/>
    <property type="project" value="InterPro"/>
</dbReference>
<dbReference type="PROSITE" id="PS50994">
    <property type="entry name" value="INTEGRASE"/>
    <property type="match status" value="1"/>
</dbReference>
<feature type="region of interest" description="Disordered" evidence="2">
    <location>
        <begin position="749"/>
        <end position="836"/>
    </location>
</feature>
<feature type="compositionally biased region" description="Pro residues" evidence="2">
    <location>
        <begin position="775"/>
        <end position="794"/>
    </location>
</feature>
<feature type="compositionally biased region" description="Pro residues" evidence="2">
    <location>
        <begin position="820"/>
        <end position="833"/>
    </location>
</feature>
<dbReference type="InterPro" id="IPR054722">
    <property type="entry name" value="PolX-like_BBD"/>
</dbReference>
<proteinExistence type="predicted"/>
<dbReference type="InterPro" id="IPR043502">
    <property type="entry name" value="DNA/RNA_pol_sf"/>
</dbReference>
<protein>
    <submittedName>
        <fullName evidence="4">Putative zinc finger, CCHC-type</fullName>
    </submittedName>
</protein>
<dbReference type="InParanoid" id="A0A251TUQ9"/>
<dbReference type="GO" id="GO:0003676">
    <property type="term" value="F:nucleic acid binding"/>
    <property type="evidence" value="ECO:0007669"/>
    <property type="project" value="InterPro"/>
</dbReference>
<feature type="compositionally biased region" description="Low complexity" evidence="2">
    <location>
        <begin position="795"/>
        <end position="819"/>
    </location>
</feature>
<evidence type="ECO:0000313" key="5">
    <source>
        <dbReference type="Proteomes" id="UP000215914"/>
    </source>
</evidence>
<dbReference type="Pfam" id="PF25597">
    <property type="entry name" value="SH3_retrovirus"/>
    <property type="match status" value="1"/>
</dbReference>
<dbReference type="PANTHER" id="PTHR11439">
    <property type="entry name" value="GAG-POL-RELATED RETROTRANSPOSON"/>
    <property type="match status" value="1"/>
</dbReference>
<dbReference type="Pfam" id="PF22936">
    <property type="entry name" value="Pol_BBD"/>
    <property type="match status" value="1"/>
</dbReference>
<evidence type="ECO:0000313" key="4">
    <source>
        <dbReference type="EMBL" id="OTG14868.1"/>
    </source>
</evidence>
<dbReference type="GO" id="GO:0008270">
    <property type="term" value="F:zinc ion binding"/>
    <property type="evidence" value="ECO:0007669"/>
    <property type="project" value="InterPro"/>
</dbReference>
<evidence type="ECO:0000256" key="2">
    <source>
        <dbReference type="SAM" id="MobiDB-lite"/>
    </source>
</evidence>
<gene>
    <name evidence="4" type="ORF">HannXRQ_Chr09g0254161</name>
</gene>
<dbReference type="InterPro" id="IPR012337">
    <property type="entry name" value="RNaseH-like_sf"/>
</dbReference>
<dbReference type="InterPro" id="IPR057670">
    <property type="entry name" value="SH3_retrovirus"/>
</dbReference>
<name>A0A251TUQ9_HELAN</name>
<keyword evidence="1" id="KW-0064">Aspartyl protease</keyword>
<dbReference type="CDD" id="cd09272">
    <property type="entry name" value="RNase_HI_RT_Ty1"/>
    <property type="match status" value="1"/>
</dbReference>
<dbReference type="EMBL" id="CM007898">
    <property type="protein sequence ID" value="OTG14868.1"/>
    <property type="molecule type" value="Genomic_DNA"/>
</dbReference>
<dbReference type="InterPro" id="IPR036875">
    <property type="entry name" value="Znf_CCHC_sf"/>
</dbReference>
<dbReference type="Pfam" id="PF00665">
    <property type="entry name" value="rve"/>
    <property type="match status" value="1"/>
</dbReference>
<dbReference type="Pfam" id="PF07727">
    <property type="entry name" value="RVT_2"/>
    <property type="match status" value="1"/>
</dbReference>
<dbReference type="SUPFAM" id="SSF57756">
    <property type="entry name" value="Retrovirus zinc finger-like domains"/>
    <property type="match status" value="1"/>
</dbReference>
<dbReference type="Gene3D" id="3.30.420.10">
    <property type="entry name" value="Ribonuclease H-like superfamily/Ribonuclease H"/>
    <property type="match status" value="1"/>
</dbReference>
<dbReference type="InterPro" id="IPR013103">
    <property type="entry name" value="RVT_2"/>
</dbReference>
<evidence type="ECO:0000259" key="3">
    <source>
        <dbReference type="PROSITE" id="PS50994"/>
    </source>
</evidence>
<dbReference type="GO" id="GO:0004190">
    <property type="term" value="F:aspartic-type endopeptidase activity"/>
    <property type="evidence" value="ECO:0007669"/>
    <property type="project" value="UniProtKB-KW"/>
</dbReference>
<sequence>MASSSSDPNFSHSISHMITMKLTSDNYLAWVHQISTILKYHKLITHIDGSSSAPVSTITSNDKTVENPEYAAWAINDHRTIIILNASLSEEAVTVIIGLPTARDMWVALENAYGNTSIERVHNLRDQLRLIQKGPKTVAEFGRTFKNLCDQLSAIGYPVDPNDQIHWFLCGLGPSFETFSTAVRSTRPAPSFPDLLARAESHELFARALHGTPSPPVAFSVQSHRNPSSSRGRGGRSFRGSNPPGGRGGRARGRRPPHCQLCRRDGHYANACPNLATFASQAVPTDEGLANAFLSQCNLHGPDWCADSGATDHMTPHTQHVNNPSATTGNDFVTFGNGNTLPITHKGHSIISNKIKLNDVLVVPSLTKNLLSISKLTKDNCVDVLLSYPLFHIQDRHTKQVLARGRCENGLYILQPGHHALVSSSSRPKASFEVWHSRLGHVHFDVISILQKLGILSITSLLPKPVTCRPCQLAKSQRLPFELNNKRALHPLDLIHCDLWGPSPVVSVDNYRYYVAFVDDHSRFCWIYPLRLKSEFYKVLTIFMKFVQTQFSRKIKVFQSDGGTEFVNHNVRSLFEENGTFHRLSCPYTPQQNGRVERKHRHIVETGLAMMFNAKLPSKFWVDAFSSAVYIINRLPTPLLNGKSPFEVLFSETPNYNVFRAFGCRVFPYLRDYSEHKLAPRSIPCIFIGYSPTYKGYRCLDPTSSRVYITRHARFNENIFPFHGTTDNQPFSTLPLTSFDEDTFFTPHTHCPKPTPTPTPTPNLTKTPCHLCMDFPPPPQPIPETTPSSPPPSPNNSTTPNSPLSPHTSTSPTTDISSPIPTPPPPPPPPLPTHPMITRAKAGVFRPRHIADLSHVTRHPLHQALFASNDPKGFKTAIKDAKWSSAMHKELDALYKNNTWSLVPRPVNRHVVGSKWLFRTKYHSDGSVERHKARLVAQGFSQFPGIDYSHTFSPVVKASTVRIILSLAILNDWRLHQLDVNNAFLHGHLNECVYMEQPPGFINPNFPNHVCKLNKALYGLKQAPRAWFHRLSTFLISNGFKCSRADPSLFIFKRDNCIMYLLVYVDDLILTGNQDNVLRSFINRLHNEFAIKDLGELNYFLGLEVTYTSNGLFLNQSKYASDILVRACMMDAKPATTPLATNVTFSNSGELFSDPTQYRSIVGALQYLTITRPDISYAVNQVSQFLHAPTIDHFQGVKRILRYIKGTLSFGLTFSKPSQNTLIGFSDADWARCLETRRSTYGYSIFLGGNLVSWSAKKQPTVSRSSCESEYRAMANTAAEIIWITHLLRELHALPASRPTILCDNRSAIFLTQNPVSHKRVKHLDIDYHFIRELVSAGKLHTRFIPSKLQVADIFTKSLPYPQFDTFRKMLRLGPPPSRLRGDINL</sequence>
<dbReference type="Pfam" id="PF13976">
    <property type="entry name" value="gag_pre-integrs"/>
    <property type="match status" value="1"/>
</dbReference>
<feature type="domain" description="Integrase catalytic" evidence="3">
    <location>
        <begin position="487"/>
        <end position="653"/>
    </location>
</feature>
<dbReference type="SUPFAM" id="SSF53098">
    <property type="entry name" value="Ribonuclease H-like"/>
    <property type="match status" value="1"/>
</dbReference>
<keyword evidence="1" id="KW-0378">Hydrolase</keyword>
<dbReference type="SUPFAM" id="SSF56672">
    <property type="entry name" value="DNA/RNA polymerases"/>
    <property type="match status" value="1"/>
</dbReference>
<dbReference type="PANTHER" id="PTHR11439:SF455">
    <property type="entry name" value="RLK (RECEPTOR-LIKE PROTEIN KINASE) 8, PUTATIVE-RELATED"/>
    <property type="match status" value="1"/>
</dbReference>
<dbReference type="InterPro" id="IPR001584">
    <property type="entry name" value="Integrase_cat-core"/>
</dbReference>
<dbReference type="InterPro" id="IPR025724">
    <property type="entry name" value="GAG-pre-integrase_dom"/>
</dbReference>
<keyword evidence="5" id="KW-1185">Reference proteome</keyword>
<dbReference type="Pfam" id="PF14223">
    <property type="entry name" value="Retrotran_gag_2"/>
    <property type="match status" value="1"/>
</dbReference>
<dbReference type="FunCoup" id="A0A251TUQ9">
    <property type="interactions" value="12"/>
</dbReference>
<dbReference type="OMA" id="HARFNEN"/>
<accession>A0A251TUQ9</accession>
<feature type="region of interest" description="Disordered" evidence="2">
    <location>
        <begin position="215"/>
        <end position="258"/>
    </location>
</feature>
<dbReference type="InterPro" id="IPR036397">
    <property type="entry name" value="RNaseH_sf"/>
</dbReference>